<keyword evidence="2" id="KW-1185">Reference proteome</keyword>
<organism evidence="1 2">
    <name type="scientific">Fibrobacter intestinalis</name>
    <dbReference type="NCBI Taxonomy" id="28122"/>
    <lineage>
        <taxon>Bacteria</taxon>
        <taxon>Pseudomonadati</taxon>
        <taxon>Fibrobacterota</taxon>
        <taxon>Fibrobacteria</taxon>
        <taxon>Fibrobacterales</taxon>
        <taxon>Fibrobacteraceae</taxon>
        <taxon>Fibrobacter</taxon>
    </lineage>
</organism>
<evidence type="ECO:0000313" key="1">
    <source>
        <dbReference type="EMBL" id="SHK26995.1"/>
    </source>
</evidence>
<gene>
    <name evidence="1" type="ORF">SAMN05720469_10397</name>
</gene>
<accession>A0A1M6R3B6</accession>
<dbReference type="Proteomes" id="UP000184275">
    <property type="component" value="Unassembled WGS sequence"/>
</dbReference>
<dbReference type="EMBL" id="FRAW01000003">
    <property type="protein sequence ID" value="SHK26995.1"/>
    <property type="molecule type" value="Genomic_DNA"/>
</dbReference>
<evidence type="ECO:0000313" key="2">
    <source>
        <dbReference type="Proteomes" id="UP000184275"/>
    </source>
</evidence>
<dbReference type="AlphaFoldDB" id="A0A1M6R3B6"/>
<name>A0A1M6R3B6_9BACT</name>
<sequence>MTTEKVVPQNRIELEDIIQKTLQEKAIMPT</sequence>
<proteinExistence type="predicted"/>
<reference evidence="2" key="1">
    <citation type="submission" date="2016-11" db="EMBL/GenBank/DDBJ databases">
        <authorList>
            <person name="Varghese N."/>
            <person name="Submissions S."/>
        </authorList>
    </citation>
    <scope>NUCLEOTIDE SEQUENCE [LARGE SCALE GENOMIC DNA]</scope>
    <source>
        <strain evidence="2">UWOS</strain>
    </source>
</reference>
<protein>
    <submittedName>
        <fullName evidence="1">Uncharacterized protein</fullName>
    </submittedName>
</protein>